<evidence type="ECO:0000313" key="9">
    <source>
        <dbReference type="Proteomes" id="UP000019140"/>
    </source>
</evidence>
<dbReference type="Gene3D" id="1.10.1740.10">
    <property type="match status" value="1"/>
</dbReference>
<dbReference type="InterPro" id="IPR014284">
    <property type="entry name" value="RNA_pol_sigma-70_dom"/>
</dbReference>
<dbReference type="CDD" id="cd06171">
    <property type="entry name" value="Sigma70_r4"/>
    <property type="match status" value="1"/>
</dbReference>
<name>W4M2X6_9BACT</name>
<feature type="domain" description="RNA polymerase sigma factor 70 region 4 type 2" evidence="7">
    <location>
        <begin position="129"/>
        <end position="180"/>
    </location>
</feature>
<dbReference type="Pfam" id="PF04542">
    <property type="entry name" value="Sigma70_r2"/>
    <property type="match status" value="1"/>
</dbReference>
<dbReference type="PANTHER" id="PTHR43133">
    <property type="entry name" value="RNA POLYMERASE ECF-TYPE SIGMA FACTO"/>
    <property type="match status" value="1"/>
</dbReference>
<comment type="caution">
    <text evidence="8">The sequence shown here is derived from an EMBL/GenBank/DDBJ whole genome shotgun (WGS) entry which is preliminary data.</text>
</comment>
<keyword evidence="3" id="KW-0731">Sigma factor</keyword>
<proteinExistence type="inferred from homology"/>
<dbReference type="NCBIfam" id="TIGR02937">
    <property type="entry name" value="sigma70-ECF"/>
    <property type="match status" value="1"/>
</dbReference>
<evidence type="ECO:0000256" key="2">
    <source>
        <dbReference type="ARBA" id="ARBA00023015"/>
    </source>
</evidence>
<evidence type="ECO:0000313" key="8">
    <source>
        <dbReference type="EMBL" id="ETX04281.1"/>
    </source>
</evidence>
<evidence type="ECO:0000259" key="6">
    <source>
        <dbReference type="Pfam" id="PF04542"/>
    </source>
</evidence>
<dbReference type="InterPro" id="IPR013324">
    <property type="entry name" value="RNA_pol_sigma_r3/r4-like"/>
</dbReference>
<evidence type="ECO:0000256" key="5">
    <source>
        <dbReference type="ARBA" id="ARBA00023163"/>
    </source>
</evidence>
<reference evidence="8 9" key="1">
    <citation type="journal article" date="2014" name="Nature">
        <title>An environmental bacterial taxon with a large and distinct metabolic repertoire.</title>
        <authorList>
            <person name="Wilson M.C."/>
            <person name="Mori T."/>
            <person name="Ruckert C."/>
            <person name="Uria A.R."/>
            <person name="Helf M.J."/>
            <person name="Takada K."/>
            <person name="Gernert C."/>
            <person name="Steffens U.A."/>
            <person name="Heycke N."/>
            <person name="Schmitt S."/>
            <person name="Rinke C."/>
            <person name="Helfrich E.J."/>
            <person name="Brachmann A.O."/>
            <person name="Gurgui C."/>
            <person name="Wakimoto T."/>
            <person name="Kracht M."/>
            <person name="Crusemann M."/>
            <person name="Hentschel U."/>
            <person name="Abe I."/>
            <person name="Matsunaga S."/>
            <person name="Kalinowski J."/>
            <person name="Takeyama H."/>
            <person name="Piel J."/>
        </authorList>
    </citation>
    <scope>NUCLEOTIDE SEQUENCE [LARGE SCALE GENOMIC DNA]</scope>
    <source>
        <strain evidence="9">TSY2</strain>
    </source>
</reference>
<protein>
    <recommendedName>
        <fullName evidence="10">HTH luxR-type domain-containing protein</fullName>
    </recommendedName>
</protein>
<dbReference type="SUPFAM" id="SSF88946">
    <property type="entry name" value="Sigma2 domain of RNA polymerase sigma factors"/>
    <property type="match status" value="1"/>
</dbReference>
<dbReference type="InterPro" id="IPR013249">
    <property type="entry name" value="RNA_pol_sigma70_r4_t2"/>
</dbReference>
<keyword evidence="4" id="KW-0238">DNA-binding</keyword>
<keyword evidence="5" id="KW-0804">Transcription</keyword>
<evidence type="ECO:0008006" key="10">
    <source>
        <dbReference type="Google" id="ProtNLM"/>
    </source>
</evidence>
<dbReference type="InterPro" id="IPR013325">
    <property type="entry name" value="RNA_pol_sigma_r2"/>
</dbReference>
<dbReference type="InterPro" id="IPR039425">
    <property type="entry name" value="RNA_pol_sigma-70-like"/>
</dbReference>
<dbReference type="AlphaFoldDB" id="W4M2X6"/>
<dbReference type="Gene3D" id="1.10.10.10">
    <property type="entry name" value="Winged helix-like DNA-binding domain superfamily/Winged helix DNA-binding domain"/>
    <property type="match status" value="1"/>
</dbReference>
<sequence>MQLSKVHDSYQDTEERCLLRRIAAQDRQAFEVLYNRYAPRLRIYLTRLLKRHELVDETLNDVMLVLWQKADRRPPAVPLIAWLYGIARHKAYKAFTQATSADVLSDAPEPMSSGLGPEHTLLDDEQGRTLERALDTLPPHERTAIELLLHQGQTYQEIAEHMETSVNTVKTLMRRGRQRLAARVTRLEGSREFSDARAC</sequence>
<evidence type="ECO:0000256" key="3">
    <source>
        <dbReference type="ARBA" id="ARBA00023082"/>
    </source>
</evidence>
<dbReference type="InterPro" id="IPR007627">
    <property type="entry name" value="RNA_pol_sigma70_r2"/>
</dbReference>
<feature type="domain" description="RNA polymerase sigma-70 region 2" evidence="6">
    <location>
        <begin position="33"/>
        <end position="98"/>
    </location>
</feature>
<accession>W4M2X6</accession>
<gene>
    <name evidence="8" type="ORF">ETSY2_29700</name>
</gene>
<keyword evidence="2" id="KW-0805">Transcription regulation</keyword>
<dbReference type="InterPro" id="IPR036388">
    <property type="entry name" value="WH-like_DNA-bd_sf"/>
</dbReference>
<keyword evidence="9" id="KW-1185">Reference proteome</keyword>
<dbReference type="PANTHER" id="PTHR43133:SF8">
    <property type="entry name" value="RNA POLYMERASE SIGMA FACTOR HI_1459-RELATED"/>
    <property type="match status" value="1"/>
</dbReference>
<dbReference type="HOGENOM" id="CLU_047691_3_0_7"/>
<evidence type="ECO:0000259" key="7">
    <source>
        <dbReference type="Pfam" id="PF08281"/>
    </source>
</evidence>
<evidence type="ECO:0000256" key="1">
    <source>
        <dbReference type="ARBA" id="ARBA00010641"/>
    </source>
</evidence>
<dbReference type="EMBL" id="AZHX01001257">
    <property type="protein sequence ID" value="ETX04281.1"/>
    <property type="molecule type" value="Genomic_DNA"/>
</dbReference>
<comment type="similarity">
    <text evidence="1">Belongs to the sigma-70 factor family. ECF subfamily.</text>
</comment>
<dbReference type="Pfam" id="PF08281">
    <property type="entry name" value="Sigma70_r4_2"/>
    <property type="match status" value="1"/>
</dbReference>
<dbReference type="Proteomes" id="UP000019140">
    <property type="component" value="Unassembled WGS sequence"/>
</dbReference>
<dbReference type="GO" id="GO:0016987">
    <property type="term" value="F:sigma factor activity"/>
    <property type="evidence" value="ECO:0007669"/>
    <property type="project" value="UniProtKB-KW"/>
</dbReference>
<evidence type="ECO:0000256" key="4">
    <source>
        <dbReference type="ARBA" id="ARBA00023125"/>
    </source>
</evidence>
<dbReference type="GO" id="GO:0003677">
    <property type="term" value="F:DNA binding"/>
    <property type="evidence" value="ECO:0007669"/>
    <property type="project" value="UniProtKB-KW"/>
</dbReference>
<dbReference type="SUPFAM" id="SSF88659">
    <property type="entry name" value="Sigma3 and sigma4 domains of RNA polymerase sigma factors"/>
    <property type="match status" value="1"/>
</dbReference>
<dbReference type="GO" id="GO:0006352">
    <property type="term" value="P:DNA-templated transcription initiation"/>
    <property type="evidence" value="ECO:0007669"/>
    <property type="project" value="InterPro"/>
</dbReference>
<organism evidence="8 9">
    <name type="scientific">Candidatus Entotheonella gemina</name>
    <dbReference type="NCBI Taxonomy" id="1429439"/>
    <lineage>
        <taxon>Bacteria</taxon>
        <taxon>Pseudomonadati</taxon>
        <taxon>Nitrospinota/Tectimicrobiota group</taxon>
        <taxon>Candidatus Tectimicrobiota</taxon>
        <taxon>Candidatus Entotheonellia</taxon>
        <taxon>Candidatus Entotheonellales</taxon>
        <taxon>Candidatus Entotheonellaceae</taxon>
        <taxon>Candidatus Entotheonella</taxon>
    </lineage>
</organism>